<reference evidence="23" key="1">
    <citation type="journal article" date="2017" name="Plant J.">
        <title>The pomegranate (Punica granatum L.) genome and the genomics of punicalagin biosynthesis.</title>
        <authorList>
            <person name="Qin G."/>
            <person name="Xu C."/>
            <person name="Ming R."/>
            <person name="Tang H."/>
            <person name="Guyot R."/>
            <person name="Kramer E.M."/>
            <person name="Hu Y."/>
            <person name="Yi X."/>
            <person name="Qi Y."/>
            <person name="Xu X."/>
            <person name="Gao Z."/>
            <person name="Pan H."/>
            <person name="Jian J."/>
            <person name="Tian Y."/>
            <person name="Yue Z."/>
            <person name="Xu Y."/>
        </authorList>
    </citation>
    <scope>NUCLEOTIDE SEQUENCE [LARGE SCALE GENOMIC DNA]</scope>
    <source>
        <strain evidence="23">cv. Dabenzi</strain>
    </source>
</reference>
<dbReference type="FunFam" id="3.10.20.90:FF:000058">
    <property type="entry name" value="Octicosapeptide/phox/Bem1p domain kinase superfamily protein"/>
    <property type="match status" value="1"/>
</dbReference>
<feature type="compositionally biased region" description="Polar residues" evidence="20">
    <location>
        <begin position="488"/>
        <end position="501"/>
    </location>
</feature>
<dbReference type="Gene3D" id="3.10.20.90">
    <property type="entry name" value="Phosphatidylinositol 3-kinase Catalytic Subunit, Chain A, domain 1"/>
    <property type="match status" value="1"/>
</dbReference>
<dbReference type="SUPFAM" id="SSF56112">
    <property type="entry name" value="Protein kinase-like (PK-like)"/>
    <property type="match status" value="1"/>
</dbReference>
<feature type="region of interest" description="Disordered" evidence="20">
    <location>
        <begin position="910"/>
        <end position="943"/>
    </location>
</feature>
<feature type="binding site" evidence="19">
    <location>
        <position position="1140"/>
    </location>
    <ligand>
        <name>ATP</name>
        <dbReference type="ChEBI" id="CHEBI:30616"/>
    </ligand>
</feature>
<dbReference type="InterPro" id="IPR001245">
    <property type="entry name" value="Ser-Thr/Tyr_kinase_cat_dom"/>
</dbReference>
<comment type="similarity">
    <text evidence="1">Belongs to the shaker potassium channel beta subunit family.</text>
</comment>
<dbReference type="Pfam" id="PF00248">
    <property type="entry name" value="Aldo_ket_red"/>
    <property type="match status" value="1"/>
</dbReference>
<dbReference type="Pfam" id="PF00564">
    <property type="entry name" value="PB1"/>
    <property type="match status" value="1"/>
</dbReference>
<keyword evidence="13" id="KW-0406">Ion transport</keyword>
<dbReference type="PROSITE" id="PS00108">
    <property type="entry name" value="PROTEIN_KINASE_ST"/>
    <property type="match status" value="1"/>
</dbReference>
<accession>A0A218XNJ4</accession>
<name>A0A218XNJ4_PUNGR</name>
<dbReference type="PRINTS" id="PR01577">
    <property type="entry name" value="KCNABCHANNEL"/>
</dbReference>
<evidence type="ECO:0000256" key="1">
    <source>
        <dbReference type="ARBA" id="ARBA00006515"/>
    </source>
</evidence>
<dbReference type="InterPro" id="IPR017441">
    <property type="entry name" value="Protein_kinase_ATP_BS"/>
</dbReference>
<proteinExistence type="inferred from homology"/>
<dbReference type="SUPFAM" id="SSF51430">
    <property type="entry name" value="NAD(P)-linked oxidoreductase"/>
    <property type="match status" value="1"/>
</dbReference>
<dbReference type="GO" id="GO:0016491">
    <property type="term" value="F:oxidoreductase activity"/>
    <property type="evidence" value="ECO:0007669"/>
    <property type="project" value="UniProtKB-KW"/>
</dbReference>
<keyword evidence="5" id="KW-0808">Transferase</keyword>
<dbReference type="CDD" id="cd19143">
    <property type="entry name" value="AKR_AKR6C1_2"/>
    <property type="match status" value="1"/>
</dbReference>
<evidence type="ECO:0000256" key="4">
    <source>
        <dbReference type="ARBA" id="ARBA00022538"/>
    </source>
</evidence>
<keyword evidence="8 19" id="KW-0067">ATP-binding</keyword>
<comment type="subunit">
    <text evidence="16">Forms heteromultimeric complexes with potassium channel alpha subunits.</text>
</comment>
<dbReference type="EMBL" id="MTKT01001082">
    <property type="protein sequence ID" value="OWM86474.1"/>
    <property type="molecule type" value="Genomic_DNA"/>
</dbReference>
<keyword evidence="14" id="KW-0407">Ion channel</keyword>
<protein>
    <recommendedName>
        <fullName evidence="17">Probable voltage-gated potassium channel subunit beta</fullName>
    </recommendedName>
    <alternativeName>
        <fullName evidence="18">K(+) channel subunit beta</fullName>
    </alternativeName>
</protein>
<evidence type="ECO:0000313" key="23">
    <source>
        <dbReference type="Proteomes" id="UP000197138"/>
    </source>
</evidence>
<dbReference type="InterPro" id="IPR000270">
    <property type="entry name" value="PB1_dom"/>
</dbReference>
<dbReference type="PROSITE" id="PS00107">
    <property type="entry name" value="PROTEIN_KINASE_ATP"/>
    <property type="match status" value="1"/>
</dbReference>
<evidence type="ECO:0000313" key="22">
    <source>
        <dbReference type="EMBL" id="OWM86474.1"/>
    </source>
</evidence>
<keyword evidence="6 19" id="KW-0547">Nucleotide-binding</keyword>
<keyword evidence="7" id="KW-0418">Kinase</keyword>
<dbReference type="InterPro" id="IPR011009">
    <property type="entry name" value="Kinase-like_dom_sf"/>
</dbReference>
<feature type="region of interest" description="Disordered" evidence="20">
    <location>
        <begin position="488"/>
        <end position="508"/>
    </location>
</feature>
<keyword evidence="4" id="KW-0633">Potassium transport</keyword>
<keyword evidence="2" id="KW-0813">Transport</keyword>
<evidence type="ECO:0000256" key="3">
    <source>
        <dbReference type="ARBA" id="ARBA00022527"/>
    </source>
</evidence>
<keyword evidence="9" id="KW-0521">NADP</keyword>
<dbReference type="Gene3D" id="3.30.200.20">
    <property type="entry name" value="Phosphorylase Kinase, domain 1"/>
    <property type="match status" value="1"/>
</dbReference>
<dbReference type="GO" id="GO:0004674">
    <property type="term" value="F:protein serine/threonine kinase activity"/>
    <property type="evidence" value="ECO:0007669"/>
    <property type="project" value="UniProtKB-KW"/>
</dbReference>
<organism evidence="22 23">
    <name type="scientific">Punica granatum</name>
    <name type="common">Pomegranate</name>
    <dbReference type="NCBI Taxonomy" id="22663"/>
    <lineage>
        <taxon>Eukaryota</taxon>
        <taxon>Viridiplantae</taxon>
        <taxon>Streptophyta</taxon>
        <taxon>Embryophyta</taxon>
        <taxon>Tracheophyta</taxon>
        <taxon>Spermatophyta</taxon>
        <taxon>Magnoliopsida</taxon>
        <taxon>eudicotyledons</taxon>
        <taxon>Gunneridae</taxon>
        <taxon>Pentapetalae</taxon>
        <taxon>rosids</taxon>
        <taxon>malvids</taxon>
        <taxon>Myrtales</taxon>
        <taxon>Lythraceae</taxon>
        <taxon>Punica</taxon>
    </lineage>
</organism>
<evidence type="ECO:0000256" key="14">
    <source>
        <dbReference type="ARBA" id="ARBA00023303"/>
    </source>
</evidence>
<keyword evidence="3" id="KW-0723">Serine/threonine-protein kinase</keyword>
<sequence length="1374" mass="152285">MEVPKHVYPTVAYSFSHKNTLLLSSCSSPVISLPHRVSPSPLCCLVSLSIDRPEEEEEEEEEEEKEKMQYKNLGRSGLKVSQLSYGAWVSFGNQLDVKEAKSLLQCCRDHGVNFFDNAEVYANGRAEEIMGQAIRELGWKRSDIVVSTKIFWGGPGPNDKGLSRKHIVEGTKASLKRLDMEYVDVIYCHRPDISTPIEETVRAMNYLIDKGWAFYWGTSEWSAQQITEAWGVAQRLDLVGPIVEQPEYNLLSRHKVESEYLPLYSNYGLGLTTWSPLASGVLTGKYNKGTIPPDSRFALENYKNLANRSLVDDVLRKVNGLKPIADELGVPLAQLAIAWCATNPNVSSVITGATKESQIQENMKAIDVIPLLTPAVMEKIEAVVQSKPKRPDSFRSKVRKSGEGGDGLLVTSGLDRRGFIEAVMWKAPETSENQRPFNGIGADAFPSDKLSAEKNLYDICLQTGEEFSTEFLRDRMGLRRVNVMPNANTQQPRSAGFSSTKNNNNNNPFYEDLARFPGHRRGYSDCSSEVLEYANIAAPDVPNFDAGDRARNLDELSRYHGGGFDYFGQALGVPYDNGNVRIAIAPQNMSSGSPHSYNAHGLAISDALLPRKMKFLCSYGGKILPRPSDGKLRYVGGETRIISIRAYITWEELVSKTSAICHQAHTIKYQLPGEDLDALISVSSDEDLHHMIEEYQELEKVGGSQKLRLFLVPTNETDSPTLSSLESRVAEKSDADYQYVVAVNGIADRSPGKQTLAAQSNQVGTLSGYSPSFLEDSPTYRQALDIMDFSPSYSKLMEMSFNPSAPVFSNNPQLVNNIVNQSPDSNLGVEGQIFDDQVCNDGAIEGNLPILRDPILPSDVAREPSTFVDLDALKNLLAEAELVNGESHLHEQNLQKDLSHAFQYVGGDGRSGNVCSHPEDATHQPLSGSNELSDNTHHENPTTAENYTRLLEIASFSSREWQMKSQDLSAHAEAQDQTTSTAPSLCDNNAVNFGNKLVLNFTGTSNPESNMIDAVLVVEDVTNNVTSTDTTVRSRVVEPCVEDELSEEESLSREFEAESTNQEIDSEDSRTYGGDGDDPISDAAIAEMEAGIYGLQIIKNADLEELQELGSGTFGTVYHGKWRGTDVAIKRIKKSCFVGKSSEQERLTKDFWREAKILSNLHHPNVVAFYGIVPDGPGGTLSTVTEYMVNGSLRHNLLRNNRALDRRKKLLVAMDAAFGMEYLHLKNIVHFDLKCDNLLVNLKDPRRPICKNTLVSGGVRGTLPWMAPELLNGSNNRVSEKVDVFSFGIAMWEMLTGEEPYANMHCGAIIGGIVNNTLRPPVPERCDADWRKLMEDCWAHDPADRPSFTEVTNRLRLMSNALTPKRNLLDQKIK</sequence>
<dbReference type="PANTHER" id="PTHR43150:SF2">
    <property type="entry name" value="HYPERKINETIC, ISOFORM M"/>
    <property type="match status" value="1"/>
</dbReference>
<evidence type="ECO:0000256" key="5">
    <source>
        <dbReference type="ARBA" id="ARBA00022679"/>
    </source>
</evidence>
<dbReference type="SUPFAM" id="SSF54277">
    <property type="entry name" value="CAD &amp; PB1 domains"/>
    <property type="match status" value="1"/>
</dbReference>
<dbReference type="FunFam" id="3.30.200.20:FF:000081">
    <property type="entry name" value="Octicosapeptide/phox/Bem1p domain kinase superfamily protein"/>
    <property type="match status" value="1"/>
</dbReference>
<evidence type="ECO:0000256" key="10">
    <source>
        <dbReference type="ARBA" id="ARBA00022882"/>
    </source>
</evidence>
<feature type="compositionally biased region" description="Acidic residues" evidence="20">
    <location>
        <begin position="1040"/>
        <end position="1049"/>
    </location>
</feature>
<feature type="region of interest" description="Disordered" evidence="20">
    <location>
        <begin position="1040"/>
        <end position="1081"/>
    </location>
</feature>
<dbReference type="PANTHER" id="PTHR43150">
    <property type="entry name" value="HYPERKINETIC, ISOFORM M"/>
    <property type="match status" value="1"/>
</dbReference>
<evidence type="ECO:0000259" key="21">
    <source>
        <dbReference type="PROSITE" id="PS50011"/>
    </source>
</evidence>
<dbReference type="Gene3D" id="1.10.510.10">
    <property type="entry name" value="Transferase(Phosphotransferase) domain 1"/>
    <property type="match status" value="1"/>
</dbReference>
<dbReference type="PROSITE" id="PS50011">
    <property type="entry name" value="PROTEIN_KINASE_DOM"/>
    <property type="match status" value="1"/>
</dbReference>
<comment type="function">
    <text evidence="15">Probable accessory potassium channel protein which modulates the activity of the pore-forming alpha subunit.</text>
</comment>
<dbReference type="SMART" id="SM00220">
    <property type="entry name" value="S_TKc"/>
    <property type="match status" value="1"/>
</dbReference>
<evidence type="ECO:0000256" key="12">
    <source>
        <dbReference type="ARBA" id="ARBA00023002"/>
    </source>
</evidence>
<dbReference type="InterPro" id="IPR036812">
    <property type="entry name" value="NAD(P)_OxRdtase_dom_sf"/>
</dbReference>
<dbReference type="Proteomes" id="UP000197138">
    <property type="component" value="Unassembled WGS sequence"/>
</dbReference>
<evidence type="ECO:0000256" key="17">
    <source>
        <dbReference type="ARBA" id="ARBA00067572"/>
    </source>
</evidence>
<dbReference type="FunFam" id="3.20.20.100:FF:000042">
    <property type="entry name" value="Probable voltage-gated potassium channel subunit beta"/>
    <property type="match status" value="1"/>
</dbReference>
<dbReference type="GO" id="GO:0005524">
    <property type="term" value="F:ATP binding"/>
    <property type="evidence" value="ECO:0007669"/>
    <property type="project" value="UniProtKB-UniRule"/>
</dbReference>
<evidence type="ECO:0000256" key="7">
    <source>
        <dbReference type="ARBA" id="ARBA00022777"/>
    </source>
</evidence>
<feature type="compositionally biased region" description="Polar residues" evidence="20">
    <location>
        <begin position="924"/>
        <end position="933"/>
    </location>
</feature>
<dbReference type="GO" id="GO:0034702">
    <property type="term" value="C:monoatomic ion channel complex"/>
    <property type="evidence" value="ECO:0007669"/>
    <property type="project" value="UniProtKB-KW"/>
</dbReference>
<evidence type="ECO:0000256" key="9">
    <source>
        <dbReference type="ARBA" id="ARBA00022857"/>
    </source>
</evidence>
<evidence type="ECO:0000256" key="16">
    <source>
        <dbReference type="ARBA" id="ARBA00062282"/>
    </source>
</evidence>
<dbReference type="PRINTS" id="PR00109">
    <property type="entry name" value="TYRKINASE"/>
</dbReference>
<dbReference type="CDD" id="cd06410">
    <property type="entry name" value="PB1_UP2"/>
    <property type="match status" value="1"/>
</dbReference>
<keyword evidence="11" id="KW-0630">Potassium</keyword>
<evidence type="ECO:0000256" key="20">
    <source>
        <dbReference type="SAM" id="MobiDB-lite"/>
    </source>
</evidence>
<dbReference type="GO" id="GO:0006813">
    <property type="term" value="P:potassium ion transport"/>
    <property type="evidence" value="ECO:0007669"/>
    <property type="project" value="UniProtKB-KW"/>
</dbReference>
<comment type="caution">
    <text evidence="22">The sequence shown here is derived from an EMBL/GenBank/DDBJ whole genome shotgun (WGS) entry which is preliminary data.</text>
</comment>
<dbReference type="GO" id="GO:0034220">
    <property type="term" value="P:monoatomic ion transmembrane transport"/>
    <property type="evidence" value="ECO:0007669"/>
    <property type="project" value="UniProtKB-KW"/>
</dbReference>
<keyword evidence="12" id="KW-0560">Oxidoreductase</keyword>
<evidence type="ECO:0000256" key="19">
    <source>
        <dbReference type="PROSITE-ProRule" id="PRU10141"/>
    </source>
</evidence>
<evidence type="ECO:0000256" key="15">
    <source>
        <dbReference type="ARBA" id="ARBA00053235"/>
    </source>
</evidence>
<keyword evidence="10" id="KW-0851">Voltage-gated channel</keyword>
<gene>
    <name evidence="22" type="ORF">CDL15_Pgr026366</name>
</gene>
<dbReference type="CDD" id="cd13999">
    <property type="entry name" value="STKc_MAP3K-like"/>
    <property type="match status" value="1"/>
</dbReference>
<evidence type="ECO:0000256" key="13">
    <source>
        <dbReference type="ARBA" id="ARBA00023065"/>
    </source>
</evidence>
<feature type="domain" description="Protein kinase" evidence="21">
    <location>
        <begin position="1103"/>
        <end position="1357"/>
    </location>
</feature>
<dbReference type="SMART" id="SM00666">
    <property type="entry name" value="PB1"/>
    <property type="match status" value="1"/>
</dbReference>
<evidence type="ECO:0000256" key="6">
    <source>
        <dbReference type="ARBA" id="ARBA00022741"/>
    </source>
</evidence>
<evidence type="ECO:0000256" key="11">
    <source>
        <dbReference type="ARBA" id="ARBA00022958"/>
    </source>
</evidence>
<dbReference type="InterPro" id="IPR000719">
    <property type="entry name" value="Prot_kinase_dom"/>
</dbReference>
<dbReference type="InterPro" id="IPR008271">
    <property type="entry name" value="Ser/Thr_kinase_AS"/>
</dbReference>
<dbReference type="Pfam" id="PF07714">
    <property type="entry name" value="PK_Tyr_Ser-Thr"/>
    <property type="match status" value="1"/>
</dbReference>
<evidence type="ECO:0000256" key="18">
    <source>
        <dbReference type="ARBA" id="ARBA00077856"/>
    </source>
</evidence>
<dbReference type="InterPro" id="IPR005399">
    <property type="entry name" value="K_chnl_volt-dep_bsu_KCNAB-rel"/>
</dbReference>
<evidence type="ECO:0000256" key="2">
    <source>
        <dbReference type="ARBA" id="ARBA00022448"/>
    </source>
</evidence>
<evidence type="ECO:0000256" key="8">
    <source>
        <dbReference type="ARBA" id="ARBA00022840"/>
    </source>
</evidence>
<dbReference type="InterPro" id="IPR023210">
    <property type="entry name" value="NADP_OxRdtase_dom"/>
</dbReference>
<dbReference type="Gene3D" id="3.20.20.100">
    <property type="entry name" value="NADP-dependent oxidoreductase domain"/>
    <property type="match status" value="1"/>
</dbReference>